<dbReference type="InterPro" id="IPR012341">
    <property type="entry name" value="6hp_glycosidase-like_sf"/>
</dbReference>
<keyword evidence="2" id="KW-1185">Reference proteome</keyword>
<gene>
    <name evidence="1" type="ORF">HNQ77_003356</name>
</gene>
<keyword evidence="1" id="KW-0378">Hydrolase</keyword>
<organism evidence="1 2">
    <name type="scientific">Silvibacterium bohemicum</name>
    <dbReference type="NCBI Taxonomy" id="1577686"/>
    <lineage>
        <taxon>Bacteria</taxon>
        <taxon>Pseudomonadati</taxon>
        <taxon>Acidobacteriota</taxon>
        <taxon>Terriglobia</taxon>
        <taxon>Terriglobales</taxon>
        <taxon>Acidobacteriaceae</taxon>
        <taxon>Silvibacterium</taxon>
    </lineage>
</organism>
<dbReference type="EMBL" id="JACHEK010000006">
    <property type="protein sequence ID" value="MBB6145398.1"/>
    <property type="molecule type" value="Genomic_DNA"/>
</dbReference>
<accession>A0A841K441</accession>
<dbReference type="Pfam" id="PF01204">
    <property type="entry name" value="Trehalase"/>
    <property type="match status" value="2"/>
</dbReference>
<dbReference type="RefSeq" id="WP_050061520.1">
    <property type="nucleotide sequence ID" value="NZ_JACHEK010000006.1"/>
</dbReference>
<dbReference type="AlphaFoldDB" id="A0A841K441"/>
<dbReference type="InterPro" id="IPR001661">
    <property type="entry name" value="Glyco_hydro_37"/>
</dbReference>
<evidence type="ECO:0000313" key="2">
    <source>
        <dbReference type="Proteomes" id="UP000538666"/>
    </source>
</evidence>
<protein>
    <submittedName>
        <fullName evidence="1">Alpha,alpha-trehalase</fullName>
        <ecNumber evidence="1">3.2.1.28</ecNumber>
    </submittedName>
</protein>
<evidence type="ECO:0000313" key="1">
    <source>
        <dbReference type="EMBL" id="MBB6145398.1"/>
    </source>
</evidence>
<proteinExistence type="predicted"/>
<reference evidence="1 2" key="1">
    <citation type="submission" date="2020-08" db="EMBL/GenBank/DDBJ databases">
        <title>Genomic Encyclopedia of Type Strains, Phase IV (KMG-IV): sequencing the most valuable type-strain genomes for metagenomic binning, comparative biology and taxonomic classification.</title>
        <authorList>
            <person name="Goeker M."/>
        </authorList>
    </citation>
    <scope>NUCLEOTIDE SEQUENCE [LARGE SCALE GENOMIC DNA]</scope>
    <source>
        <strain evidence="1 2">DSM 103733</strain>
    </source>
</reference>
<dbReference type="Gene3D" id="1.50.10.10">
    <property type="match status" value="1"/>
</dbReference>
<dbReference type="PANTHER" id="PTHR23403">
    <property type="entry name" value="TREHALASE"/>
    <property type="match status" value="1"/>
</dbReference>
<dbReference type="SUPFAM" id="SSF48208">
    <property type="entry name" value="Six-hairpin glycosidases"/>
    <property type="match status" value="1"/>
</dbReference>
<keyword evidence="1" id="KW-0326">Glycosidase</keyword>
<dbReference type="Proteomes" id="UP000538666">
    <property type="component" value="Unassembled WGS sequence"/>
</dbReference>
<dbReference type="GO" id="GO:0005993">
    <property type="term" value="P:trehalose catabolic process"/>
    <property type="evidence" value="ECO:0007669"/>
    <property type="project" value="TreeGrafter"/>
</dbReference>
<sequence length="429" mass="49809">MLTFDNLPIRAKAILTFIDEKWEDLRANARHGHQDRFSDWEALAATSKDGHLDDLDPQRPYILFLPNDFVTPGGRFMVQFYWDSYFVVKALICTERFELAKGIVENCLFLADRHGMVIANRKRWAAGSQLPFLSEMVREVYNTTRDKKWLAWAASIVEREFIGYWLNSDHLAYEGLSRYHAPPCYPAENIADITMDHEASWDLSPRFDRGDVLELLPVDLNSNLYAYEMDLAVFHEELDSPKEASLWRNRAEQRARAVNALMWDSADGIYYDFNFVTGQRKKVKSMATFFPLFRKIASREQARTIAEKIELFEREYGMAACDQSYGYIDRQWNYPVGWPPLHLVSYLALKSYGHMEIAGRIALKWLNLNLRIWEQTGKLFEKYDVEIGSAEVLEDRYKNQDGFAWTNATFLYLLKDLAAGSKLSVQSTG</sequence>
<name>A0A841K441_9BACT</name>
<dbReference type="PRINTS" id="PR00744">
    <property type="entry name" value="GLHYDRLASE37"/>
</dbReference>
<dbReference type="InterPro" id="IPR008928">
    <property type="entry name" value="6-hairpin_glycosidase_sf"/>
</dbReference>
<dbReference type="PANTHER" id="PTHR23403:SF6">
    <property type="entry name" value="CYTOSOLIC NEUTRAL TREHALASE-RELATED"/>
    <property type="match status" value="1"/>
</dbReference>
<dbReference type="GO" id="GO:0004555">
    <property type="term" value="F:alpha,alpha-trehalase activity"/>
    <property type="evidence" value="ECO:0007669"/>
    <property type="project" value="UniProtKB-EC"/>
</dbReference>
<dbReference type="EC" id="3.2.1.28" evidence="1"/>
<comment type="caution">
    <text evidence="1">The sequence shown here is derived from an EMBL/GenBank/DDBJ whole genome shotgun (WGS) entry which is preliminary data.</text>
</comment>